<comment type="subcellular location">
    <subcellularLocation>
        <location evidence="1">Cell outer membrane</location>
        <topology evidence="1">Multi-pass membrane protein</topology>
    </subcellularLocation>
</comment>
<dbReference type="Pfam" id="PF04575">
    <property type="entry name" value="SlipAM"/>
    <property type="match status" value="1"/>
</dbReference>
<evidence type="ECO:0000259" key="10">
    <source>
        <dbReference type="Pfam" id="PF24575"/>
    </source>
</evidence>
<feature type="chain" id="PRO_5008100137" evidence="8">
    <location>
        <begin position="20"/>
        <end position="483"/>
    </location>
</feature>
<dbReference type="EMBL" id="JACI01000002">
    <property type="protein sequence ID" value="OAQ14366.1"/>
    <property type="molecule type" value="Genomic_DNA"/>
</dbReference>
<organism evidence="11 12">
    <name type="scientific">Bibersteinia trehalosi Y31</name>
    <dbReference type="NCBI Taxonomy" id="1261658"/>
    <lineage>
        <taxon>Bacteria</taxon>
        <taxon>Pseudomonadati</taxon>
        <taxon>Pseudomonadota</taxon>
        <taxon>Gammaproteobacteria</taxon>
        <taxon>Pasteurellales</taxon>
        <taxon>Pasteurellaceae</taxon>
        <taxon>Bibersteinia</taxon>
    </lineage>
</organism>
<dbReference type="InterPro" id="IPR007655">
    <property type="entry name" value="Slam_C"/>
</dbReference>
<keyword evidence="4 8" id="KW-0732">Signal</keyword>
<keyword evidence="2" id="KW-1134">Transmembrane beta strand</keyword>
<proteinExistence type="inferred from homology"/>
<evidence type="ECO:0000256" key="1">
    <source>
        <dbReference type="ARBA" id="ARBA00004571"/>
    </source>
</evidence>
<dbReference type="InterPro" id="IPR057556">
    <property type="entry name" value="TPR_Slam"/>
</dbReference>
<evidence type="ECO:0000256" key="7">
    <source>
        <dbReference type="ARBA" id="ARBA00023609"/>
    </source>
</evidence>
<evidence type="ECO:0000256" key="6">
    <source>
        <dbReference type="ARBA" id="ARBA00023237"/>
    </source>
</evidence>
<feature type="domain" description="Surface lipoprotein assembly modifier N-terminal TPR repeats region" evidence="10">
    <location>
        <begin position="61"/>
        <end position="166"/>
    </location>
</feature>
<evidence type="ECO:0000256" key="8">
    <source>
        <dbReference type="SAM" id="SignalP"/>
    </source>
</evidence>
<evidence type="ECO:0000313" key="11">
    <source>
        <dbReference type="EMBL" id="OAQ14366.1"/>
    </source>
</evidence>
<evidence type="ECO:0000313" key="12">
    <source>
        <dbReference type="Proteomes" id="UP000078358"/>
    </source>
</evidence>
<evidence type="ECO:0000256" key="2">
    <source>
        <dbReference type="ARBA" id="ARBA00022452"/>
    </source>
</evidence>
<evidence type="ECO:0000256" key="4">
    <source>
        <dbReference type="ARBA" id="ARBA00022729"/>
    </source>
</evidence>
<protein>
    <submittedName>
        <fullName evidence="11">Membrane protein</fullName>
    </submittedName>
</protein>
<dbReference type="PATRIC" id="fig|1261658.3.peg.1663"/>
<feature type="domain" description="Surface lipoprotein assembly modifier C-terminal" evidence="9">
    <location>
        <begin position="195"/>
        <end position="483"/>
    </location>
</feature>
<name>A0A179CWS2_BIBTR</name>
<sequence>MQKLFISSLSLTLACTVLANEQQKINDRLEDSRIQTEQKMPDFPTVKKTAAPQQSTANHSISMTKEQLAQHPDLVIRALEPALLSGNADTLSLIFPIYQQLPEQYRHPLATKWAMAILAREQENYRQSIRLYREILAEDANNEVVRLQLATVLFSNNELEAAEDQFKKLRAEPLPQTIQVLIDNYLEAITRKDRWTLSGGLTYLNDPNINNAPKSGTTYGNWSAPKRESAEGIGFNLALGKKWSWGNGFYNELRLNGSGKYYWDNRKYNEVTGRSSLGLGFQNAKTNLVILPFMEQTLYAGGSRQSETLKRFSKAAGGTLELQHWLNSKWQFNSSYEYAEQRYTSRKHLNGNYHYVSMGGVYLVNAKQYWFSNVNYTRMSTRDADDSYFRRGVNLGWQQEWNWGLSTRFSVSLAEKRYKAPMPIFQITQRNKEYGLQGSIWHRAIHYWGITPRLTYSFTRTRSNHAFYSYDKHRVFIDFSRSF</sequence>
<dbReference type="AlphaFoldDB" id="A0A179CWS2"/>
<keyword evidence="5" id="KW-0472">Membrane</keyword>
<dbReference type="Gene3D" id="1.25.40.10">
    <property type="entry name" value="Tetratricopeptide repeat domain"/>
    <property type="match status" value="1"/>
</dbReference>
<comment type="similarity">
    <text evidence="7">Belongs to the Slam family.</text>
</comment>
<feature type="signal peptide" evidence="8">
    <location>
        <begin position="1"/>
        <end position="19"/>
    </location>
</feature>
<evidence type="ECO:0000259" key="9">
    <source>
        <dbReference type="Pfam" id="PF04575"/>
    </source>
</evidence>
<dbReference type="Proteomes" id="UP000078358">
    <property type="component" value="Unassembled WGS sequence"/>
</dbReference>
<dbReference type="InterPro" id="IPR011990">
    <property type="entry name" value="TPR-like_helical_dom_sf"/>
</dbReference>
<keyword evidence="3" id="KW-0812">Transmembrane</keyword>
<evidence type="ECO:0000256" key="3">
    <source>
        <dbReference type="ARBA" id="ARBA00022692"/>
    </source>
</evidence>
<dbReference type="Pfam" id="PF24575">
    <property type="entry name" value="TPR_Slam"/>
    <property type="match status" value="1"/>
</dbReference>
<dbReference type="RefSeq" id="WP_025266798.1">
    <property type="nucleotide sequence ID" value="NZ_JACI01000002.1"/>
</dbReference>
<dbReference type="SUPFAM" id="SSF48452">
    <property type="entry name" value="TPR-like"/>
    <property type="match status" value="1"/>
</dbReference>
<accession>A0A179CWS2</accession>
<gene>
    <name evidence="11" type="ORF">F480_08315</name>
</gene>
<dbReference type="GO" id="GO:0009279">
    <property type="term" value="C:cell outer membrane"/>
    <property type="evidence" value="ECO:0007669"/>
    <property type="project" value="UniProtKB-SubCell"/>
</dbReference>
<keyword evidence="6" id="KW-0998">Cell outer membrane</keyword>
<comment type="caution">
    <text evidence="11">The sequence shown here is derived from an EMBL/GenBank/DDBJ whole genome shotgun (WGS) entry which is preliminary data.</text>
</comment>
<evidence type="ECO:0000256" key="5">
    <source>
        <dbReference type="ARBA" id="ARBA00023136"/>
    </source>
</evidence>
<reference evidence="11 12" key="1">
    <citation type="submission" date="2014-01" db="EMBL/GenBank/DDBJ databases">
        <authorList>
            <person name="Zuccon D."/>
        </authorList>
    </citation>
    <scope>NUCLEOTIDE SEQUENCE [LARGE SCALE GENOMIC DNA]</scope>
    <source>
        <strain evidence="11 12">Y31</strain>
    </source>
</reference>
<dbReference type="PROSITE" id="PS51257">
    <property type="entry name" value="PROKAR_LIPOPROTEIN"/>
    <property type="match status" value="1"/>
</dbReference>